<evidence type="ECO:0000256" key="7">
    <source>
        <dbReference type="PROSITE-ProRule" id="PRU01240"/>
    </source>
</evidence>
<evidence type="ECO:0000313" key="11">
    <source>
        <dbReference type="Proteomes" id="UP000501690"/>
    </source>
</evidence>
<evidence type="ECO:0000256" key="4">
    <source>
        <dbReference type="ARBA" id="ARBA00022729"/>
    </source>
</evidence>
<dbReference type="PANTHER" id="PTHR10795">
    <property type="entry name" value="PROPROTEIN CONVERTASE SUBTILISIN/KEXIN"/>
    <property type="match status" value="1"/>
</dbReference>
<evidence type="ECO:0000259" key="8">
    <source>
        <dbReference type="Pfam" id="PF00082"/>
    </source>
</evidence>
<feature type="domain" description="Subtilisin-like protease fibronectin type-III" evidence="9">
    <location>
        <begin position="115"/>
        <end position="212"/>
    </location>
</feature>
<comment type="caution">
    <text evidence="7">Lacks conserved residue(s) required for the propagation of feature annotation.</text>
</comment>
<dbReference type="EMBL" id="CP039347">
    <property type="protein sequence ID" value="QCD85931.1"/>
    <property type="molecule type" value="Genomic_DNA"/>
</dbReference>
<dbReference type="InterPro" id="IPR036852">
    <property type="entry name" value="Peptidase_S8/S53_dom_sf"/>
</dbReference>
<dbReference type="InterPro" id="IPR045051">
    <property type="entry name" value="SBT"/>
</dbReference>
<evidence type="ECO:0000256" key="6">
    <source>
        <dbReference type="ARBA" id="ARBA00022825"/>
    </source>
</evidence>
<dbReference type="AlphaFoldDB" id="A0A4D6LBH7"/>
<dbReference type="Proteomes" id="UP000501690">
    <property type="component" value="Linkage Group LG3"/>
</dbReference>
<comment type="similarity">
    <text evidence="2 7">Belongs to the peptidase S8 family.</text>
</comment>
<dbReference type="PROSITE" id="PS51892">
    <property type="entry name" value="SUBTILASE"/>
    <property type="match status" value="1"/>
</dbReference>
<dbReference type="Pfam" id="PF17766">
    <property type="entry name" value="fn3_6"/>
    <property type="match status" value="1"/>
</dbReference>
<accession>A0A4D6LBH7</accession>
<sequence>MLHPSTIDRDFLTNISLGRNHHLKGASLNRGLPSRKYYPLVHAANARLPNSTTDDAPSNLPSDKRRIPFNMQQGTSMACPHVAGIAGLLKTLHPDWSPAAIKSAIMTTESYNIENLNYPSITVANRGMNPINVTRTVTNVGTPTSTYVVKANITEGFKVLVEPSSLTFKTVGEKKTFRVILQAMSWPSNGFPVFGNLSWTDGNHTVTSPIVVL</sequence>
<proteinExistence type="inferred from homology"/>
<reference evidence="10 11" key="1">
    <citation type="submission" date="2019-04" db="EMBL/GenBank/DDBJ databases">
        <title>An improved genome assembly and genetic linkage map for asparagus bean, Vigna unguiculata ssp. sesquipedialis.</title>
        <authorList>
            <person name="Xia Q."/>
            <person name="Zhang R."/>
            <person name="Dong Y."/>
        </authorList>
    </citation>
    <scope>NUCLEOTIDE SEQUENCE [LARGE SCALE GENOMIC DNA]</scope>
    <source>
        <tissue evidence="10">Leaf</tissue>
    </source>
</reference>
<dbReference type="Pfam" id="PF00082">
    <property type="entry name" value="Peptidase_S8"/>
    <property type="match status" value="1"/>
</dbReference>
<keyword evidence="5" id="KW-0378">Hydrolase</keyword>
<dbReference type="GO" id="GO:0005576">
    <property type="term" value="C:extracellular region"/>
    <property type="evidence" value="ECO:0007669"/>
    <property type="project" value="UniProtKB-SubCell"/>
</dbReference>
<keyword evidence="11" id="KW-1185">Reference proteome</keyword>
<keyword evidence="3 10" id="KW-0645">Protease</keyword>
<keyword evidence="6" id="KW-0720">Serine protease</keyword>
<evidence type="ECO:0000313" key="10">
    <source>
        <dbReference type="EMBL" id="QCD85931.1"/>
    </source>
</evidence>
<dbReference type="Gene3D" id="3.40.50.200">
    <property type="entry name" value="Peptidase S8/S53 domain"/>
    <property type="match status" value="1"/>
</dbReference>
<dbReference type="SUPFAM" id="SSF52743">
    <property type="entry name" value="Subtilisin-like"/>
    <property type="match status" value="1"/>
</dbReference>
<dbReference type="GO" id="GO:0006508">
    <property type="term" value="P:proteolysis"/>
    <property type="evidence" value="ECO:0007669"/>
    <property type="project" value="UniProtKB-KW"/>
</dbReference>
<comment type="subcellular location">
    <subcellularLocation>
        <location evidence="1">Secreted</location>
    </subcellularLocation>
</comment>
<gene>
    <name evidence="10" type="ORF">DEO72_LG3g452</name>
</gene>
<evidence type="ECO:0000259" key="9">
    <source>
        <dbReference type="Pfam" id="PF17766"/>
    </source>
</evidence>
<evidence type="ECO:0000256" key="3">
    <source>
        <dbReference type="ARBA" id="ARBA00022670"/>
    </source>
</evidence>
<dbReference type="InterPro" id="IPR023828">
    <property type="entry name" value="Peptidase_S8_Ser-AS"/>
</dbReference>
<dbReference type="InterPro" id="IPR041469">
    <property type="entry name" value="Subtilisin-like_FN3"/>
</dbReference>
<evidence type="ECO:0000256" key="1">
    <source>
        <dbReference type="ARBA" id="ARBA00004613"/>
    </source>
</evidence>
<dbReference type="GO" id="GO:0004252">
    <property type="term" value="F:serine-type endopeptidase activity"/>
    <property type="evidence" value="ECO:0007669"/>
    <property type="project" value="InterPro"/>
</dbReference>
<organism evidence="10 11">
    <name type="scientific">Vigna unguiculata</name>
    <name type="common">Cowpea</name>
    <dbReference type="NCBI Taxonomy" id="3917"/>
    <lineage>
        <taxon>Eukaryota</taxon>
        <taxon>Viridiplantae</taxon>
        <taxon>Streptophyta</taxon>
        <taxon>Embryophyta</taxon>
        <taxon>Tracheophyta</taxon>
        <taxon>Spermatophyta</taxon>
        <taxon>Magnoliopsida</taxon>
        <taxon>eudicotyledons</taxon>
        <taxon>Gunneridae</taxon>
        <taxon>Pentapetalae</taxon>
        <taxon>rosids</taxon>
        <taxon>fabids</taxon>
        <taxon>Fabales</taxon>
        <taxon>Fabaceae</taxon>
        <taxon>Papilionoideae</taxon>
        <taxon>50 kb inversion clade</taxon>
        <taxon>NPAAA clade</taxon>
        <taxon>indigoferoid/millettioid clade</taxon>
        <taxon>Phaseoleae</taxon>
        <taxon>Vigna</taxon>
    </lineage>
</organism>
<protein>
    <submittedName>
        <fullName evidence="10">Minor extracellular serine protease Vpr</fullName>
    </submittedName>
</protein>
<dbReference type="InterPro" id="IPR000209">
    <property type="entry name" value="Peptidase_S8/S53_dom"/>
</dbReference>
<keyword evidence="4" id="KW-0732">Signal</keyword>
<dbReference type="Gene3D" id="2.60.40.2310">
    <property type="match status" value="1"/>
</dbReference>
<evidence type="ECO:0000256" key="5">
    <source>
        <dbReference type="ARBA" id="ARBA00022801"/>
    </source>
</evidence>
<feature type="domain" description="Peptidase S8/S53" evidence="8">
    <location>
        <begin position="61"/>
        <end position="109"/>
    </location>
</feature>
<evidence type="ECO:0000256" key="2">
    <source>
        <dbReference type="ARBA" id="ARBA00011073"/>
    </source>
</evidence>
<name>A0A4D6LBH7_VIGUN</name>
<dbReference type="PROSITE" id="PS00138">
    <property type="entry name" value="SUBTILASE_SER"/>
    <property type="match status" value="1"/>
</dbReference>